<dbReference type="Gene3D" id="2.60.440.10">
    <property type="entry name" value="YacF-like domains"/>
    <property type="match status" value="1"/>
</dbReference>
<evidence type="ECO:0000256" key="3">
    <source>
        <dbReference type="ARBA" id="ARBA00023210"/>
    </source>
</evidence>
<protein>
    <recommendedName>
        <fullName evidence="5">Cell division protein ZapD</fullName>
    </recommendedName>
    <alternativeName>
        <fullName evidence="5">Z ring-associated protein D</fullName>
    </alternativeName>
</protein>
<reference evidence="6 7" key="1">
    <citation type="submission" date="2024-02" db="EMBL/GenBank/DDBJ databases">
        <title>Bacteria isolated from the canopy kelp, Nereocystis luetkeana.</title>
        <authorList>
            <person name="Pfister C.A."/>
            <person name="Younker I.T."/>
            <person name="Light S.H."/>
        </authorList>
    </citation>
    <scope>NUCLEOTIDE SEQUENCE [LARGE SCALE GENOMIC DNA]</scope>
    <source>
        <strain evidence="6 7">TI.1.05</strain>
    </source>
</reference>
<proteinExistence type="inferred from homology"/>
<comment type="caution">
    <text evidence="6">The sequence shown here is derived from an EMBL/GenBank/DDBJ whole genome shotgun (WGS) entry which is preliminary data.</text>
</comment>
<dbReference type="RefSeq" id="WP_341598030.1">
    <property type="nucleotide sequence ID" value="NZ_JBAKAZ010000033.1"/>
</dbReference>
<name>A0ABU9GRG8_9GAMM</name>
<dbReference type="PANTHER" id="PTHR39455">
    <property type="entry name" value="CELL DIVISION PROTEIN ZAPD"/>
    <property type="match status" value="1"/>
</dbReference>
<evidence type="ECO:0000256" key="2">
    <source>
        <dbReference type="ARBA" id="ARBA00022618"/>
    </source>
</evidence>
<dbReference type="InterPro" id="IPR027462">
    <property type="entry name" value="ZapD_C"/>
</dbReference>
<keyword evidence="7" id="KW-1185">Reference proteome</keyword>
<evidence type="ECO:0000313" key="7">
    <source>
        <dbReference type="Proteomes" id="UP001369082"/>
    </source>
</evidence>
<dbReference type="InterPro" id="IPR009777">
    <property type="entry name" value="ZapD"/>
</dbReference>
<dbReference type="GO" id="GO:0051301">
    <property type="term" value="P:cell division"/>
    <property type="evidence" value="ECO:0007669"/>
    <property type="project" value="UniProtKB-KW"/>
</dbReference>
<dbReference type="NCBIfam" id="NF003655">
    <property type="entry name" value="PRK05287.1-3"/>
    <property type="match status" value="1"/>
</dbReference>
<gene>
    <name evidence="5 6" type="primary">zapD</name>
    <name evidence="6" type="ORF">V6256_09775</name>
</gene>
<evidence type="ECO:0000256" key="5">
    <source>
        <dbReference type="HAMAP-Rule" id="MF_01092"/>
    </source>
</evidence>
<organism evidence="6 7">
    <name type="scientific">Psychromonas aquatilis</name>
    <dbReference type="NCBI Taxonomy" id="2005072"/>
    <lineage>
        <taxon>Bacteria</taxon>
        <taxon>Pseudomonadati</taxon>
        <taxon>Pseudomonadota</taxon>
        <taxon>Gammaproteobacteria</taxon>
        <taxon>Alteromonadales</taxon>
        <taxon>Psychromonadaceae</taxon>
        <taxon>Psychromonas</taxon>
    </lineage>
</organism>
<dbReference type="PANTHER" id="PTHR39455:SF1">
    <property type="entry name" value="CELL DIVISION PROTEIN ZAPD"/>
    <property type="match status" value="1"/>
</dbReference>
<evidence type="ECO:0000256" key="4">
    <source>
        <dbReference type="ARBA" id="ARBA00023306"/>
    </source>
</evidence>
<evidence type="ECO:0000313" key="6">
    <source>
        <dbReference type="EMBL" id="MEL0629897.1"/>
    </source>
</evidence>
<comment type="similarity">
    <text evidence="5">Belongs to the ZapD family.</text>
</comment>
<sequence>MISFEYPLTEKSRSYLRFESLFLQINQSITLQHESDAVNFFKSLFELVELSDRIDIKHDLIKDLRALSSEMQAWLQCDEADKEAIEALIDEIRQLCTALLSMSKQLKFFKESRFLTSLKQRFFIPGGCCNFDLPQLHFWNAQSSEQKQSDARKWFEYFKDLEHALSLFLKMKRLQGIKSVKKAKNGFFQGEVDDALFITINVENDLNVYPMISGHKHRYSVRFMNTQAENSRVEFIEFEQIFS</sequence>
<keyword evidence="3 5" id="KW-0717">Septation</keyword>
<comment type="subunit">
    <text evidence="5">Interacts with FtsZ.</text>
</comment>
<dbReference type="SUPFAM" id="SSF160950">
    <property type="entry name" value="YacF-like"/>
    <property type="match status" value="1"/>
</dbReference>
<keyword evidence="2 5" id="KW-0132">Cell division</keyword>
<accession>A0ABU9GRG8</accession>
<dbReference type="EMBL" id="JBAKAZ010000033">
    <property type="protein sequence ID" value="MEL0629897.1"/>
    <property type="molecule type" value="Genomic_DNA"/>
</dbReference>
<keyword evidence="4 5" id="KW-0131">Cell cycle</keyword>
<dbReference type="InterPro" id="IPR036268">
    <property type="entry name" value="ZapD_sf"/>
</dbReference>
<evidence type="ECO:0000256" key="1">
    <source>
        <dbReference type="ARBA" id="ARBA00022490"/>
    </source>
</evidence>
<dbReference type="Gene3D" id="1.10.3900.10">
    <property type="entry name" value="YacF-like"/>
    <property type="match status" value="1"/>
</dbReference>
<dbReference type="Proteomes" id="UP001369082">
    <property type="component" value="Unassembled WGS sequence"/>
</dbReference>
<comment type="function">
    <text evidence="5">Cell division factor that enhances FtsZ-ring assembly. Directly interacts with FtsZ and promotes bundling of FtsZ protofilaments, with a reduction in FtsZ GTPase activity.</text>
</comment>
<comment type="subcellular location">
    <subcellularLocation>
        <location evidence="5">Cytoplasm</location>
    </subcellularLocation>
    <text evidence="5">Localizes to mid-cell in an FtsZ-dependent manner.</text>
</comment>
<dbReference type="Pfam" id="PF07072">
    <property type="entry name" value="ZapD"/>
    <property type="match status" value="1"/>
</dbReference>
<dbReference type="HAMAP" id="MF_01092">
    <property type="entry name" value="ZapD"/>
    <property type="match status" value="1"/>
</dbReference>
<keyword evidence="1 5" id="KW-0963">Cytoplasm</keyword>